<dbReference type="InterPro" id="IPR029056">
    <property type="entry name" value="Ribokinase-like"/>
</dbReference>
<gene>
    <name evidence="14" type="primary">acpS</name>
    <name evidence="14" type="ORF">VLK81_08510</name>
</gene>
<keyword evidence="5" id="KW-0276">Fatty acid metabolism</keyword>
<keyword evidence="4" id="KW-0547">Nucleotide-binding</keyword>
<dbReference type="Gene3D" id="3.90.470.20">
    <property type="entry name" value="4'-phosphopantetheinyl transferase domain"/>
    <property type="match status" value="1"/>
</dbReference>
<evidence type="ECO:0000256" key="2">
    <source>
        <dbReference type="ARBA" id="ARBA00022679"/>
    </source>
</evidence>
<feature type="domain" description="YjeF C-terminal" evidence="13">
    <location>
        <begin position="121"/>
        <end position="243"/>
    </location>
</feature>
<keyword evidence="11" id="KW-0275">Fatty acid biosynthesis</keyword>
<evidence type="ECO:0000256" key="4">
    <source>
        <dbReference type="ARBA" id="ARBA00022741"/>
    </source>
</evidence>
<protein>
    <submittedName>
        <fullName evidence="14">Holo-ACP synthase</fullName>
        <ecNumber evidence="14">2.7.8.7</ecNumber>
    </submittedName>
</protein>
<keyword evidence="15" id="KW-1185">Reference proteome</keyword>
<keyword evidence="12" id="KW-0456">Lyase</keyword>
<dbReference type="PANTHER" id="PTHR12592:SF0">
    <property type="entry name" value="ATP-DEPENDENT (S)-NAD(P)H-HYDRATE DEHYDRATASE"/>
    <property type="match status" value="1"/>
</dbReference>
<keyword evidence="8" id="KW-0521">NADP</keyword>
<dbReference type="Proteomes" id="UP001357733">
    <property type="component" value="Unassembled WGS sequence"/>
</dbReference>
<dbReference type="GO" id="GO:0008897">
    <property type="term" value="F:holo-[acyl-carrier-protein] synthase activity"/>
    <property type="evidence" value="ECO:0007669"/>
    <property type="project" value="UniProtKB-EC"/>
</dbReference>
<dbReference type="NCBIfam" id="TIGR00516">
    <property type="entry name" value="acpS"/>
    <property type="match status" value="1"/>
</dbReference>
<evidence type="ECO:0000256" key="12">
    <source>
        <dbReference type="ARBA" id="ARBA00023239"/>
    </source>
</evidence>
<evidence type="ECO:0000256" key="3">
    <source>
        <dbReference type="ARBA" id="ARBA00022723"/>
    </source>
</evidence>
<keyword evidence="2 14" id="KW-0808">Transferase</keyword>
<dbReference type="Pfam" id="PF01648">
    <property type="entry name" value="ACPS"/>
    <property type="match status" value="1"/>
</dbReference>
<dbReference type="GO" id="GO:0000287">
    <property type="term" value="F:magnesium ion binding"/>
    <property type="evidence" value="ECO:0007669"/>
    <property type="project" value="InterPro"/>
</dbReference>
<dbReference type="Gene3D" id="3.40.1190.20">
    <property type="match status" value="1"/>
</dbReference>
<dbReference type="EC" id="2.7.8.7" evidence="14"/>
<dbReference type="InterPro" id="IPR037143">
    <property type="entry name" value="4-PPantetheinyl_Trfase_dom_sf"/>
</dbReference>
<dbReference type="InterPro" id="IPR002582">
    <property type="entry name" value="ACPS"/>
</dbReference>
<evidence type="ECO:0000256" key="7">
    <source>
        <dbReference type="ARBA" id="ARBA00022842"/>
    </source>
</evidence>
<dbReference type="InterPro" id="IPR004568">
    <property type="entry name" value="Ppantetheine-prot_Trfase_dom"/>
</dbReference>
<evidence type="ECO:0000256" key="9">
    <source>
        <dbReference type="ARBA" id="ARBA00023027"/>
    </source>
</evidence>
<keyword evidence="3" id="KW-0479">Metal-binding</keyword>
<keyword evidence="9" id="KW-0520">NAD</keyword>
<keyword evidence="10" id="KW-0443">Lipid metabolism</keyword>
<dbReference type="InterPro" id="IPR008278">
    <property type="entry name" value="4-PPantetheinyl_Trfase_dom"/>
</dbReference>
<dbReference type="GO" id="GO:0052855">
    <property type="term" value="F:ADP-dependent NAD(P)H-hydrate dehydratase activity"/>
    <property type="evidence" value="ECO:0007669"/>
    <property type="project" value="TreeGrafter"/>
</dbReference>
<dbReference type="NCBIfam" id="TIGR00556">
    <property type="entry name" value="pantethn_trn"/>
    <property type="match status" value="1"/>
</dbReference>
<reference evidence="14 15" key="1">
    <citation type="submission" date="2024-01" db="EMBL/GenBank/DDBJ databases">
        <title>Complete genome sequence of Citroniella saccharovorans strain M6.X9, isolated from human fecal sample.</title>
        <authorList>
            <person name="Cheng G."/>
            <person name="Westerholm M."/>
            <person name="Schnurer A."/>
        </authorList>
    </citation>
    <scope>NUCLEOTIDE SEQUENCE [LARGE SCALE GENOMIC DNA]</scope>
    <source>
        <strain evidence="14 15">DSM 29873</strain>
    </source>
</reference>
<dbReference type="PROSITE" id="PS51383">
    <property type="entry name" value="YJEF_C_3"/>
    <property type="match status" value="1"/>
</dbReference>
<keyword evidence="7" id="KW-0460">Magnesium</keyword>
<organism evidence="14 15">
    <name type="scientific">Citroniella saccharovorans</name>
    <dbReference type="NCBI Taxonomy" id="2053367"/>
    <lineage>
        <taxon>Bacteria</taxon>
        <taxon>Bacillati</taxon>
        <taxon>Bacillota</taxon>
        <taxon>Tissierellia</taxon>
        <taxon>Tissierellales</taxon>
        <taxon>Peptoniphilaceae</taxon>
        <taxon>Citroniella</taxon>
    </lineage>
</organism>
<evidence type="ECO:0000259" key="13">
    <source>
        <dbReference type="PROSITE" id="PS51383"/>
    </source>
</evidence>
<keyword evidence="1" id="KW-0444">Lipid biosynthesis</keyword>
<dbReference type="GO" id="GO:0006633">
    <property type="term" value="P:fatty acid biosynthetic process"/>
    <property type="evidence" value="ECO:0007669"/>
    <property type="project" value="UniProtKB-KW"/>
</dbReference>
<dbReference type="GO" id="GO:0005524">
    <property type="term" value="F:ATP binding"/>
    <property type="evidence" value="ECO:0007669"/>
    <property type="project" value="UniProtKB-KW"/>
</dbReference>
<evidence type="ECO:0000313" key="15">
    <source>
        <dbReference type="Proteomes" id="UP001357733"/>
    </source>
</evidence>
<evidence type="ECO:0000256" key="1">
    <source>
        <dbReference type="ARBA" id="ARBA00022516"/>
    </source>
</evidence>
<dbReference type="EMBL" id="JAYKOT010000003">
    <property type="protein sequence ID" value="MEB3430027.1"/>
    <property type="molecule type" value="Genomic_DNA"/>
</dbReference>
<dbReference type="AlphaFoldDB" id="A0AAW9MZR1"/>
<proteinExistence type="predicted"/>
<evidence type="ECO:0000256" key="6">
    <source>
        <dbReference type="ARBA" id="ARBA00022840"/>
    </source>
</evidence>
<evidence type="ECO:0000256" key="5">
    <source>
        <dbReference type="ARBA" id="ARBA00022832"/>
    </source>
</evidence>
<dbReference type="SUPFAM" id="SSF56214">
    <property type="entry name" value="4'-phosphopantetheinyl transferase"/>
    <property type="match status" value="1"/>
</dbReference>
<evidence type="ECO:0000256" key="11">
    <source>
        <dbReference type="ARBA" id="ARBA00023160"/>
    </source>
</evidence>
<evidence type="ECO:0000313" key="14">
    <source>
        <dbReference type="EMBL" id="MEB3430027.1"/>
    </source>
</evidence>
<dbReference type="GO" id="GO:0110051">
    <property type="term" value="P:metabolite repair"/>
    <property type="evidence" value="ECO:0007669"/>
    <property type="project" value="TreeGrafter"/>
</dbReference>
<sequence>MIGLDILDLRRLKTMDLSLLKKRILNDNELNYIESKNNKVETLGGIYAAKEAISKALGSGIGIVSFKDINLFWDNLGAPSARYKDILDIDISISHEKDFVIASAFIGNNILDIKRLGEVKELVKSLADLKKRSKDSHKGDFGKTAIIGGSKSMTGSVYLSSLASLKAGSGLSYTIVPKEIQNILEIKLVENIIMELEDNKELFEFLEKMDSIAIGMGMGKDIDYKLLKKYLNLILERLLMQMA</sequence>
<dbReference type="SUPFAM" id="SSF53613">
    <property type="entry name" value="Ribokinase-like"/>
    <property type="match status" value="1"/>
</dbReference>
<keyword evidence="6" id="KW-0067">ATP-binding</keyword>
<dbReference type="InterPro" id="IPR000631">
    <property type="entry name" value="CARKD"/>
</dbReference>
<dbReference type="PANTHER" id="PTHR12592">
    <property type="entry name" value="ATP-DEPENDENT (S)-NAD(P)H-HYDRATE DEHYDRATASE FAMILY MEMBER"/>
    <property type="match status" value="1"/>
</dbReference>
<dbReference type="Pfam" id="PF01256">
    <property type="entry name" value="Carb_kinase"/>
    <property type="match status" value="1"/>
</dbReference>
<name>A0AAW9MZR1_9FIRM</name>
<dbReference type="GO" id="GO:0052856">
    <property type="term" value="F:NAD(P)HX epimerase activity"/>
    <property type="evidence" value="ECO:0007669"/>
    <property type="project" value="TreeGrafter"/>
</dbReference>
<comment type="caution">
    <text evidence="14">The sequence shown here is derived from an EMBL/GenBank/DDBJ whole genome shotgun (WGS) entry which is preliminary data.</text>
</comment>
<evidence type="ECO:0000256" key="10">
    <source>
        <dbReference type="ARBA" id="ARBA00023098"/>
    </source>
</evidence>
<accession>A0AAW9MZR1</accession>
<evidence type="ECO:0000256" key="8">
    <source>
        <dbReference type="ARBA" id="ARBA00022857"/>
    </source>
</evidence>